<dbReference type="EMBL" id="BLXT01002857">
    <property type="protein sequence ID" value="GFN98434.1"/>
    <property type="molecule type" value="Genomic_DNA"/>
</dbReference>
<sequence length="93" mass="10036">MKWTRIFTHMARVTVTDNEIDLSSVREQDVFVEVTCGRTGAGIASSPSSSSGDGFLLHAIDNGINRYIAAHSQVFVNVDIIFGATVSIVHIGK</sequence>
<name>A0AAV3ZRP8_9GAST</name>
<proteinExistence type="predicted"/>
<comment type="caution">
    <text evidence="1">The sequence shown here is derived from an EMBL/GenBank/DDBJ whole genome shotgun (WGS) entry which is preliminary data.</text>
</comment>
<accession>A0AAV3ZRP8</accession>
<keyword evidence="2" id="KW-1185">Reference proteome</keyword>
<organism evidence="1 2">
    <name type="scientific">Plakobranchus ocellatus</name>
    <dbReference type="NCBI Taxonomy" id="259542"/>
    <lineage>
        <taxon>Eukaryota</taxon>
        <taxon>Metazoa</taxon>
        <taxon>Spiralia</taxon>
        <taxon>Lophotrochozoa</taxon>
        <taxon>Mollusca</taxon>
        <taxon>Gastropoda</taxon>
        <taxon>Heterobranchia</taxon>
        <taxon>Euthyneura</taxon>
        <taxon>Panpulmonata</taxon>
        <taxon>Sacoglossa</taxon>
        <taxon>Placobranchoidea</taxon>
        <taxon>Plakobranchidae</taxon>
        <taxon>Plakobranchus</taxon>
    </lineage>
</organism>
<dbReference type="AlphaFoldDB" id="A0AAV3ZRP8"/>
<protein>
    <submittedName>
        <fullName evidence="1">Uncharacterized protein</fullName>
    </submittedName>
</protein>
<gene>
    <name evidence="1" type="ORF">PoB_002494000</name>
</gene>
<evidence type="ECO:0000313" key="1">
    <source>
        <dbReference type="EMBL" id="GFN98434.1"/>
    </source>
</evidence>
<evidence type="ECO:0000313" key="2">
    <source>
        <dbReference type="Proteomes" id="UP000735302"/>
    </source>
</evidence>
<reference evidence="1 2" key="1">
    <citation type="journal article" date="2021" name="Elife">
        <title>Chloroplast acquisition without the gene transfer in kleptoplastic sea slugs, Plakobranchus ocellatus.</title>
        <authorList>
            <person name="Maeda T."/>
            <person name="Takahashi S."/>
            <person name="Yoshida T."/>
            <person name="Shimamura S."/>
            <person name="Takaki Y."/>
            <person name="Nagai Y."/>
            <person name="Toyoda A."/>
            <person name="Suzuki Y."/>
            <person name="Arimoto A."/>
            <person name="Ishii H."/>
            <person name="Satoh N."/>
            <person name="Nishiyama T."/>
            <person name="Hasebe M."/>
            <person name="Maruyama T."/>
            <person name="Minagawa J."/>
            <person name="Obokata J."/>
            <person name="Shigenobu S."/>
        </authorList>
    </citation>
    <scope>NUCLEOTIDE SEQUENCE [LARGE SCALE GENOMIC DNA]</scope>
</reference>
<dbReference type="Proteomes" id="UP000735302">
    <property type="component" value="Unassembled WGS sequence"/>
</dbReference>